<dbReference type="PANTHER" id="PTHR28624">
    <property type="entry name" value="COILED-COIL DOMAIN-CONTAINING PROTEIN 51"/>
    <property type="match status" value="1"/>
</dbReference>
<name>T1K498_TETUR</name>
<reference evidence="4" key="1">
    <citation type="submission" date="2011-08" db="EMBL/GenBank/DDBJ databases">
        <authorList>
            <person name="Rombauts S."/>
        </authorList>
    </citation>
    <scope>NUCLEOTIDE SEQUENCE</scope>
    <source>
        <strain evidence="4">London</strain>
    </source>
</reference>
<dbReference type="AlphaFoldDB" id="T1K498"/>
<protein>
    <recommendedName>
        <fullName evidence="5">Coiled-coil domain-containing protein 51</fullName>
    </recommendedName>
</protein>
<keyword evidence="2" id="KW-1133">Transmembrane helix</keyword>
<keyword evidence="4" id="KW-1185">Reference proteome</keyword>
<dbReference type="Proteomes" id="UP000015104">
    <property type="component" value="Unassembled WGS sequence"/>
</dbReference>
<evidence type="ECO:0000313" key="3">
    <source>
        <dbReference type="EnsemblMetazoa" id="tetur05g01820.1"/>
    </source>
</evidence>
<evidence type="ECO:0000313" key="4">
    <source>
        <dbReference type="Proteomes" id="UP000015104"/>
    </source>
</evidence>
<proteinExistence type="predicted"/>
<dbReference type="PANTHER" id="PTHR28624:SF1">
    <property type="entry name" value="MITOCHONDRIAL POTASSIUM CHANNEL"/>
    <property type="match status" value="1"/>
</dbReference>
<evidence type="ECO:0000256" key="1">
    <source>
        <dbReference type="SAM" id="Coils"/>
    </source>
</evidence>
<keyword evidence="1" id="KW-0175">Coiled coil</keyword>
<dbReference type="eggNOG" id="ENOG502QWCS">
    <property type="taxonomic scope" value="Eukaryota"/>
</dbReference>
<dbReference type="HOGENOM" id="CLU_060968_1_0_1"/>
<dbReference type="EnsemblMetazoa" id="tetur05g01820.1">
    <property type="protein sequence ID" value="tetur05g01820.1"/>
    <property type="gene ID" value="tetur05g01820"/>
</dbReference>
<reference evidence="3" key="2">
    <citation type="submission" date="2015-06" db="UniProtKB">
        <authorList>
            <consortium name="EnsemblMetazoa"/>
        </authorList>
    </citation>
    <scope>IDENTIFICATION</scope>
</reference>
<accession>T1K498</accession>
<evidence type="ECO:0008006" key="5">
    <source>
        <dbReference type="Google" id="ProtNLM"/>
    </source>
</evidence>
<dbReference type="EMBL" id="CAEY01001565">
    <property type="status" value="NOT_ANNOTATED_CDS"/>
    <property type="molecule type" value="Genomic_DNA"/>
</dbReference>
<sequence>MAFRNLINNLKQYARSVPNKFSQSPLNDHMLKAMDSYESYIGVKEIKKIQQNVLKAEEAFIESSKARRTIQDGLLKVQQNLKQIRSKLDSMSRSDEAYLELITNEHKLLKNEMSLLNELRTKEGSERELFTSFSQRLREAHEFERVRQEKVKYLSILGSIIGAFLGILGTSINHALKMKDINKLVNTIEKQMNTFSAFSAEISSHLSPGNKYREKSTSESCVEQNLNNLSQAIIKEINASQQTIQASQEELESRIRLNNLIIVGLFALFLPVVMRFASN</sequence>
<evidence type="ECO:0000256" key="2">
    <source>
        <dbReference type="SAM" id="Phobius"/>
    </source>
</evidence>
<keyword evidence="2" id="KW-0812">Transmembrane</keyword>
<dbReference type="InterPro" id="IPR037660">
    <property type="entry name" value="CCDC51"/>
</dbReference>
<feature type="coiled-coil region" evidence="1">
    <location>
        <begin position="74"/>
        <end position="119"/>
    </location>
</feature>
<dbReference type="KEGG" id="tut:107360419"/>
<keyword evidence="2" id="KW-0472">Membrane</keyword>
<feature type="transmembrane region" description="Helical" evidence="2">
    <location>
        <begin position="257"/>
        <end position="277"/>
    </location>
</feature>
<dbReference type="OrthoDB" id="6243211at2759"/>
<dbReference type="STRING" id="32264.T1K498"/>
<dbReference type="OMA" id="NHALKMK"/>
<organism evidence="3 4">
    <name type="scientific">Tetranychus urticae</name>
    <name type="common">Two-spotted spider mite</name>
    <dbReference type="NCBI Taxonomy" id="32264"/>
    <lineage>
        <taxon>Eukaryota</taxon>
        <taxon>Metazoa</taxon>
        <taxon>Ecdysozoa</taxon>
        <taxon>Arthropoda</taxon>
        <taxon>Chelicerata</taxon>
        <taxon>Arachnida</taxon>
        <taxon>Acari</taxon>
        <taxon>Acariformes</taxon>
        <taxon>Trombidiformes</taxon>
        <taxon>Prostigmata</taxon>
        <taxon>Eleutherengona</taxon>
        <taxon>Raphignathae</taxon>
        <taxon>Tetranychoidea</taxon>
        <taxon>Tetranychidae</taxon>
        <taxon>Tetranychus</taxon>
    </lineage>
</organism>
<feature type="transmembrane region" description="Helical" evidence="2">
    <location>
        <begin position="153"/>
        <end position="176"/>
    </location>
</feature>
<gene>
    <name evidence="3" type="primary">107360419</name>
</gene>